<evidence type="ECO:0008006" key="4">
    <source>
        <dbReference type="Google" id="ProtNLM"/>
    </source>
</evidence>
<evidence type="ECO:0000313" key="2">
    <source>
        <dbReference type="EMBL" id="QRD06798.1"/>
    </source>
</evidence>
<accession>A0A7U2IBL4</accession>
<sequence>MLATVIYVVFATAALASHIPHMRRGPTPKGIVDPGAHPGCTIWHDNLDGSIECPMMTYFYNITPEQLLSWNPTLTEECGNYQTGHSYCVEVDFKPSQALPAYLSLARRCPHPP</sequence>
<dbReference type="Gene3D" id="3.10.350.10">
    <property type="entry name" value="LysM domain"/>
    <property type="match status" value="1"/>
</dbReference>
<dbReference type="EMBL" id="CP069043">
    <property type="protein sequence ID" value="QRD06798.1"/>
    <property type="molecule type" value="Genomic_DNA"/>
</dbReference>
<dbReference type="Proteomes" id="UP000663193">
    <property type="component" value="Chromosome 21"/>
</dbReference>
<protein>
    <recommendedName>
        <fullName evidence="4">LysM domain-containing protein</fullName>
    </recommendedName>
</protein>
<dbReference type="InterPro" id="IPR036779">
    <property type="entry name" value="LysM_dom_sf"/>
</dbReference>
<name>A0A7U2IBL4_PHANO</name>
<keyword evidence="1" id="KW-0732">Signal</keyword>
<organism evidence="2 3">
    <name type="scientific">Phaeosphaeria nodorum (strain SN15 / ATCC MYA-4574 / FGSC 10173)</name>
    <name type="common">Glume blotch fungus</name>
    <name type="synonym">Parastagonospora nodorum</name>
    <dbReference type="NCBI Taxonomy" id="321614"/>
    <lineage>
        <taxon>Eukaryota</taxon>
        <taxon>Fungi</taxon>
        <taxon>Dikarya</taxon>
        <taxon>Ascomycota</taxon>
        <taxon>Pezizomycotina</taxon>
        <taxon>Dothideomycetes</taxon>
        <taxon>Pleosporomycetidae</taxon>
        <taxon>Pleosporales</taxon>
        <taxon>Pleosporineae</taxon>
        <taxon>Phaeosphaeriaceae</taxon>
        <taxon>Parastagonospora</taxon>
    </lineage>
</organism>
<feature type="chain" id="PRO_5031024519" description="LysM domain-containing protein" evidence="1">
    <location>
        <begin position="17"/>
        <end position="113"/>
    </location>
</feature>
<dbReference type="AlphaFoldDB" id="A0A7U2IBL4"/>
<dbReference type="VEuPathDB" id="FungiDB:JI435_423720"/>
<evidence type="ECO:0000313" key="3">
    <source>
        <dbReference type="Proteomes" id="UP000663193"/>
    </source>
</evidence>
<feature type="signal peptide" evidence="1">
    <location>
        <begin position="1"/>
        <end position="16"/>
    </location>
</feature>
<reference evidence="3" key="1">
    <citation type="journal article" date="2021" name="BMC Genomics">
        <title>Chromosome-level genome assembly and manually-curated proteome of model necrotroph Parastagonospora nodorum Sn15 reveals a genome-wide trove of candidate effector homologs, and redundancy of virulence-related functions within an accessory chromosome.</title>
        <authorList>
            <person name="Bertazzoni S."/>
            <person name="Jones D.A.B."/>
            <person name="Phan H.T."/>
            <person name="Tan K.-C."/>
            <person name="Hane J.K."/>
        </authorList>
    </citation>
    <scope>NUCLEOTIDE SEQUENCE [LARGE SCALE GENOMIC DNA]</scope>
    <source>
        <strain evidence="3">SN15 / ATCC MYA-4574 / FGSC 10173)</strain>
    </source>
</reference>
<dbReference type="OrthoDB" id="2281372at2759"/>
<proteinExistence type="predicted"/>
<gene>
    <name evidence="2" type="ORF">JI435_423720</name>
</gene>
<keyword evidence="3" id="KW-1185">Reference proteome</keyword>
<evidence type="ECO:0000256" key="1">
    <source>
        <dbReference type="SAM" id="SignalP"/>
    </source>
</evidence>